<dbReference type="Gene3D" id="3.90.1750.20">
    <property type="entry name" value="Putative Large Serine Recombinase, Chain B, Domain 2"/>
    <property type="match status" value="1"/>
</dbReference>
<dbReference type="InterPro" id="IPR011109">
    <property type="entry name" value="DNA_bind_recombinase_dom"/>
</dbReference>
<reference evidence="2" key="1">
    <citation type="journal article" date="2021" name="Proc. Natl. Acad. Sci. U.S.A.">
        <title>A Catalog of Tens of Thousands of Viruses from Human Metagenomes Reveals Hidden Associations with Chronic Diseases.</title>
        <authorList>
            <person name="Tisza M.J."/>
            <person name="Buck C.B."/>
        </authorList>
    </citation>
    <scope>NUCLEOTIDE SEQUENCE</scope>
    <source>
        <strain evidence="2">CtUGR26</strain>
    </source>
</reference>
<dbReference type="GO" id="GO:0000150">
    <property type="term" value="F:DNA strand exchange activity"/>
    <property type="evidence" value="ECO:0007669"/>
    <property type="project" value="InterPro"/>
</dbReference>
<dbReference type="EMBL" id="BK015602">
    <property type="protein sequence ID" value="DAE15294.1"/>
    <property type="molecule type" value="Genomic_DNA"/>
</dbReference>
<organism evidence="2">
    <name type="scientific">Siphoviridae sp. ctUGR26</name>
    <dbReference type="NCBI Taxonomy" id="2825527"/>
    <lineage>
        <taxon>Viruses</taxon>
        <taxon>Duplodnaviria</taxon>
        <taxon>Heunggongvirae</taxon>
        <taxon>Uroviricota</taxon>
        <taxon>Caudoviricetes</taxon>
    </lineage>
</organism>
<sequence>MQHTPYGYDIIGGKAVINEKQADDVRRICRNYLSGMSFKNAASAVGLTMSHCGVKRLMLNERYLGDEFYPAILTEETVRKVEAERIRREKALGRDRRKGKGAPKGVYYTGFSALKIAMKYKDPVEQAEYAYSRIRNEVSS</sequence>
<protein>
    <submittedName>
        <fullName evidence="2">Putative integrase</fullName>
    </submittedName>
</protein>
<feature type="domain" description="Recombinase" evidence="1">
    <location>
        <begin position="5"/>
        <end position="91"/>
    </location>
</feature>
<accession>A0A8S5Q7F4</accession>
<evidence type="ECO:0000313" key="2">
    <source>
        <dbReference type="EMBL" id="DAE15294.1"/>
    </source>
</evidence>
<evidence type="ECO:0000259" key="1">
    <source>
        <dbReference type="PROSITE" id="PS51737"/>
    </source>
</evidence>
<dbReference type="InterPro" id="IPR038109">
    <property type="entry name" value="DNA_bind_recomb_sf"/>
</dbReference>
<name>A0A8S5Q7F4_9CAUD</name>
<dbReference type="GO" id="GO:0003677">
    <property type="term" value="F:DNA binding"/>
    <property type="evidence" value="ECO:0007669"/>
    <property type="project" value="InterPro"/>
</dbReference>
<proteinExistence type="predicted"/>
<dbReference type="PROSITE" id="PS51737">
    <property type="entry name" value="RECOMBINASE_DNA_BIND"/>
    <property type="match status" value="1"/>
</dbReference>